<evidence type="ECO:0000313" key="9">
    <source>
        <dbReference type="Proteomes" id="UP000777784"/>
    </source>
</evidence>
<reference evidence="8" key="1">
    <citation type="submission" date="2021-05" db="EMBL/GenBank/DDBJ databases">
        <title>Energy efficiency and biological interactions define the core microbiome of deep oligotrophic groundwater.</title>
        <authorList>
            <person name="Mehrshad M."/>
            <person name="Lopez-Fernandez M."/>
            <person name="Bell E."/>
            <person name="Bernier-Latmani R."/>
            <person name="Bertilsson S."/>
            <person name="Dopson M."/>
        </authorList>
    </citation>
    <scope>NUCLEOTIDE SEQUENCE</scope>
    <source>
        <strain evidence="8">Modern_marine.mb.64</strain>
    </source>
</reference>
<evidence type="ECO:0000313" key="8">
    <source>
        <dbReference type="EMBL" id="MBU2692183.1"/>
    </source>
</evidence>
<dbReference type="Proteomes" id="UP000777784">
    <property type="component" value="Unassembled WGS sequence"/>
</dbReference>
<evidence type="ECO:0000256" key="2">
    <source>
        <dbReference type="ARBA" id="ARBA00006602"/>
    </source>
</evidence>
<dbReference type="InterPro" id="IPR051472">
    <property type="entry name" value="T3SS_Stator/FliH"/>
</dbReference>
<protein>
    <recommendedName>
        <fullName evidence="7">Flagellar assembly protein FliH/Type III secretion system HrpE domain-containing protein</fullName>
    </recommendedName>
</protein>
<keyword evidence="3" id="KW-0813">Transport</keyword>
<keyword evidence="5" id="KW-0653">Protein transport</keyword>
<evidence type="ECO:0000259" key="7">
    <source>
        <dbReference type="Pfam" id="PF02108"/>
    </source>
</evidence>
<comment type="similarity">
    <text evidence="2">Belongs to the FliH family.</text>
</comment>
<dbReference type="AlphaFoldDB" id="A0A948WDU5"/>
<proteinExistence type="inferred from homology"/>
<dbReference type="GO" id="GO:0044781">
    <property type="term" value="P:bacterial-type flagellum organization"/>
    <property type="evidence" value="ECO:0007669"/>
    <property type="project" value="UniProtKB-KW"/>
</dbReference>
<dbReference type="PANTHER" id="PTHR34982:SF1">
    <property type="entry name" value="FLAGELLAR ASSEMBLY PROTEIN FLIH"/>
    <property type="match status" value="1"/>
</dbReference>
<feature type="domain" description="Flagellar assembly protein FliH/Type III secretion system HrpE" evidence="7">
    <location>
        <begin position="76"/>
        <end position="198"/>
    </location>
</feature>
<name>A0A948WDU5_UNCEI</name>
<evidence type="ECO:0000256" key="3">
    <source>
        <dbReference type="ARBA" id="ARBA00022448"/>
    </source>
</evidence>
<sequence length="217" mass="24301">MSRVIRQPRLNTALINVNTRNLTDREREMYRAEVAGPPPEPMILAAEAVRMRDAARLEGLREGERAIRQELAGLFDHCRQIAGSLKESQKEMAGEWEGLAIKVVIRIAEAVVRRELRCDRDAVVRLTRAALQEVTNGSPAQVRVNPSDLELIQKALGKGAAVQDNTLQIIADETIELGGSVVWWGERGWDSQPSHQLKQIGELVDRWSQEDDGHQEA</sequence>
<organism evidence="8 9">
    <name type="scientific">Eiseniibacteriota bacterium</name>
    <dbReference type="NCBI Taxonomy" id="2212470"/>
    <lineage>
        <taxon>Bacteria</taxon>
        <taxon>Candidatus Eiseniibacteriota</taxon>
    </lineage>
</organism>
<comment type="function">
    <text evidence="1">Needed for flagellar regrowth and assembly.</text>
</comment>
<evidence type="ECO:0000256" key="1">
    <source>
        <dbReference type="ARBA" id="ARBA00003041"/>
    </source>
</evidence>
<dbReference type="InterPro" id="IPR018035">
    <property type="entry name" value="Flagellar_FliH/T3SS_HrpE"/>
</dbReference>
<evidence type="ECO:0000256" key="6">
    <source>
        <dbReference type="ARBA" id="ARBA00023225"/>
    </source>
</evidence>
<dbReference type="PANTHER" id="PTHR34982">
    <property type="entry name" value="YOP PROTEINS TRANSLOCATION PROTEIN L"/>
    <property type="match status" value="1"/>
</dbReference>
<keyword evidence="6" id="KW-1006">Bacterial flagellum protein export</keyword>
<dbReference type="Pfam" id="PF02108">
    <property type="entry name" value="FliH"/>
    <property type="match status" value="1"/>
</dbReference>
<comment type="caution">
    <text evidence="8">The sequence shown here is derived from an EMBL/GenBank/DDBJ whole genome shotgun (WGS) entry which is preliminary data.</text>
</comment>
<dbReference type="GO" id="GO:0015031">
    <property type="term" value="P:protein transport"/>
    <property type="evidence" value="ECO:0007669"/>
    <property type="project" value="UniProtKB-KW"/>
</dbReference>
<evidence type="ECO:0000256" key="5">
    <source>
        <dbReference type="ARBA" id="ARBA00022927"/>
    </source>
</evidence>
<gene>
    <name evidence="8" type="ORF">KJ970_14775</name>
</gene>
<dbReference type="GO" id="GO:0005829">
    <property type="term" value="C:cytosol"/>
    <property type="evidence" value="ECO:0007669"/>
    <property type="project" value="TreeGrafter"/>
</dbReference>
<keyword evidence="4" id="KW-1005">Bacterial flagellum biogenesis</keyword>
<accession>A0A948WDU5</accession>
<evidence type="ECO:0000256" key="4">
    <source>
        <dbReference type="ARBA" id="ARBA00022795"/>
    </source>
</evidence>
<dbReference type="EMBL" id="JAHJDP010000085">
    <property type="protein sequence ID" value="MBU2692183.1"/>
    <property type="molecule type" value="Genomic_DNA"/>
</dbReference>